<organism evidence="3 4">
    <name type="scientific">Lactococcus termiticola</name>
    <dbReference type="NCBI Taxonomy" id="2169526"/>
    <lineage>
        <taxon>Bacteria</taxon>
        <taxon>Bacillati</taxon>
        <taxon>Bacillota</taxon>
        <taxon>Bacilli</taxon>
        <taxon>Lactobacillales</taxon>
        <taxon>Streptococcaceae</taxon>
        <taxon>Lactococcus</taxon>
    </lineage>
</organism>
<evidence type="ECO:0000313" key="4">
    <source>
        <dbReference type="Proteomes" id="UP000245021"/>
    </source>
</evidence>
<keyword evidence="3" id="KW-0813">Transport</keyword>
<gene>
    <name evidence="3" type="primary">manX_1</name>
    <name evidence="3" type="ORF">NtB2_00430</name>
</gene>
<dbReference type="PANTHER" id="PTHR33799">
    <property type="entry name" value="PTS PERMEASE-RELATED-RELATED"/>
    <property type="match status" value="1"/>
</dbReference>
<protein>
    <submittedName>
        <fullName evidence="3">PTS sugar transporter subunit IIA</fullName>
    </submittedName>
</protein>
<dbReference type="InterPro" id="IPR036662">
    <property type="entry name" value="PTS_EIIA_man-typ_sf"/>
</dbReference>
<dbReference type="EMBL" id="BFFO01000002">
    <property type="protein sequence ID" value="GBG96319.1"/>
    <property type="molecule type" value="Genomic_DNA"/>
</dbReference>
<keyword evidence="4" id="KW-1185">Reference proteome</keyword>
<accession>A0A2R5HE74</accession>
<comment type="caution">
    <text evidence="3">The sequence shown here is derived from an EMBL/GenBank/DDBJ whole genome shotgun (WGS) entry which is preliminary data.</text>
</comment>
<dbReference type="Pfam" id="PF03610">
    <property type="entry name" value="EIIA-man"/>
    <property type="match status" value="1"/>
</dbReference>
<dbReference type="GO" id="GO:0009401">
    <property type="term" value="P:phosphoenolpyruvate-dependent sugar phosphotransferase system"/>
    <property type="evidence" value="ECO:0007669"/>
    <property type="project" value="InterPro"/>
</dbReference>
<dbReference type="RefSeq" id="WP_225867035.1">
    <property type="nucleotide sequence ID" value="NZ_BFFO01000002.1"/>
</dbReference>
<dbReference type="SUPFAM" id="SSF53062">
    <property type="entry name" value="PTS system fructose IIA component-like"/>
    <property type="match status" value="1"/>
</dbReference>
<sequence length="141" mass="15578">MMRALITGHAEFAQGMKSALELIAGPQEEIRALPFDESTGLEAYHQAICDFCDEDEDEEAVIFTDMIGGTPFNQAMIAKEGRQRLHIITGTNLPMLMEFIAQGMIQESCPDCLEIPIETAKEGITLDLELFLRLEEEGGGI</sequence>
<dbReference type="PROSITE" id="PS51096">
    <property type="entry name" value="PTS_EIIA_TYPE_4"/>
    <property type="match status" value="1"/>
</dbReference>
<evidence type="ECO:0000259" key="2">
    <source>
        <dbReference type="PROSITE" id="PS51096"/>
    </source>
</evidence>
<dbReference type="InterPro" id="IPR051471">
    <property type="entry name" value="Bacterial_PTS_sugar_comp"/>
</dbReference>
<dbReference type="AlphaFoldDB" id="A0A2R5HE74"/>
<evidence type="ECO:0000313" key="3">
    <source>
        <dbReference type="EMBL" id="GBG96319.1"/>
    </source>
</evidence>
<dbReference type="Gene3D" id="3.40.50.510">
    <property type="entry name" value="Phosphotransferase system, mannose-type IIA component"/>
    <property type="match status" value="1"/>
</dbReference>
<proteinExistence type="predicted"/>
<evidence type="ECO:0000256" key="1">
    <source>
        <dbReference type="ARBA" id="ARBA00022679"/>
    </source>
</evidence>
<dbReference type="GO" id="GO:0016740">
    <property type="term" value="F:transferase activity"/>
    <property type="evidence" value="ECO:0007669"/>
    <property type="project" value="UniProtKB-KW"/>
</dbReference>
<dbReference type="GO" id="GO:0016020">
    <property type="term" value="C:membrane"/>
    <property type="evidence" value="ECO:0007669"/>
    <property type="project" value="InterPro"/>
</dbReference>
<dbReference type="PANTHER" id="PTHR33799:SF1">
    <property type="entry name" value="PTS SYSTEM MANNOSE-SPECIFIC EIIAB COMPONENT-RELATED"/>
    <property type="match status" value="1"/>
</dbReference>
<dbReference type="InterPro" id="IPR004701">
    <property type="entry name" value="PTS_EIIA_man-typ"/>
</dbReference>
<reference evidence="3 4" key="1">
    <citation type="journal article" date="2018" name="Genome Announc.">
        <title>Draft Genome Sequence of Lactococcus sp. Strain NtB2 (JCM 32569), Isolated from the Gut of the Higher Termite Nasutitermes takasagoensis.</title>
        <authorList>
            <person name="Noda S."/>
            <person name="Aihara C."/>
            <person name="Yuki M."/>
            <person name="Ohkuma M."/>
        </authorList>
    </citation>
    <scope>NUCLEOTIDE SEQUENCE [LARGE SCALE GENOMIC DNA]</scope>
    <source>
        <strain evidence="3 4">NtB2</strain>
    </source>
</reference>
<name>A0A2R5HE74_9LACT</name>
<dbReference type="Proteomes" id="UP000245021">
    <property type="component" value="Unassembled WGS sequence"/>
</dbReference>
<keyword evidence="3" id="KW-0762">Sugar transport</keyword>
<feature type="domain" description="PTS EIIA type-4" evidence="2">
    <location>
        <begin position="1"/>
        <end position="124"/>
    </location>
</feature>
<keyword evidence="1" id="KW-0808">Transferase</keyword>